<keyword evidence="3 7" id="KW-0808">Transferase</keyword>
<dbReference type="GO" id="GO:0005829">
    <property type="term" value="C:cytosol"/>
    <property type="evidence" value="ECO:0007669"/>
    <property type="project" value="TreeGrafter"/>
</dbReference>
<name>A0A1G1W0T4_9BACT</name>
<dbReference type="GO" id="GO:0004618">
    <property type="term" value="F:phosphoglycerate kinase activity"/>
    <property type="evidence" value="ECO:0007669"/>
    <property type="project" value="UniProtKB-UniRule"/>
</dbReference>
<comment type="subcellular location">
    <subcellularLocation>
        <location evidence="7">Cytoplasm</location>
    </subcellularLocation>
</comment>
<reference evidence="10 11" key="1">
    <citation type="journal article" date="2016" name="Nat. Commun.">
        <title>Thousands of microbial genomes shed light on interconnected biogeochemical processes in an aquifer system.</title>
        <authorList>
            <person name="Anantharaman K."/>
            <person name="Brown C.T."/>
            <person name="Hug L.A."/>
            <person name="Sharon I."/>
            <person name="Castelle C.J."/>
            <person name="Probst A.J."/>
            <person name="Thomas B.C."/>
            <person name="Singh A."/>
            <person name="Wilkins M.J."/>
            <person name="Karaoz U."/>
            <person name="Brodie E.L."/>
            <person name="Williams K.H."/>
            <person name="Hubbard S.S."/>
            <person name="Banfield J.F."/>
        </authorList>
    </citation>
    <scope>NUCLEOTIDE SEQUENCE [LARGE SCALE GENOMIC DNA]</scope>
</reference>
<keyword evidence="7" id="KW-0963">Cytoplasm</keyword>
<dbReference type="GO" id="GO:0006096">
    <property type="term" value="P:glycolytic process"/>
    <property type="evidence" value="ECO:0007669"/>
    <property type="project" value="UniProtKB-UniRule"/>
</dbReference>
<evidence type="ECO:0000256" key="1">
    <source>
        <dbReference type="ARBA" id="ARBA00000642"/>
    </source>
</evidence>
<dbReference type="PRINTS" id="PR00477">
    <property type="entry name" value="PHGLYCKINASE"/>
</dbReference>
<dbReference type="Proteomes" id="UP000176299">
    <property type="component" value="Unassembled WGS sequence"/>
</dbReference>
<dbReference type="SUPFAM" id="SSF53748">
    <property type="entry name" value="Phosphoglycerate kinase"/>
    <property type="match status" value="1"/>
</dbReference>
<feature type="binding site" evidence="7">
    <location>
        <position position="35"/>
    </location>
    <ligand>
        <name>substrate</name>
    </ligand>
</feature>
<comment type="caution">
    <text evidence="10">The sequence shown here is derived from an EMBL/GenBank/DDBJ whole genome shotgun (WGS) entry which is preliminary data.</text>
</comment>
<keyword evidence="4 7" id="KW-0547">Nucleotide-binding</keyword>
<evidence type="ECO:0000256" key="7">
    <source>
        <dbReference type="HAMAP-Rule" id="MF_00145"/>
    </source>
</evidence>
<evidence type="ECO:0000256" key="5">
    <source>
        <dbReference type="ARBA" id="ARBA00022777"/>
    </source>
</evidence>
<comment type="catalytic activity">
    <reaction evidence="1 7 9">
        <text>(2R)-3-phosphoglycerate + ATP = (2R)-3-phospho-glyceroyl phosphate + ADP</text>
        <dbReference type="Rhea" id="RHEA:14801"/>
        <dbReference type="ChEBI" id="CHEBI:30616"/>
        <dbReference type="ChEBI" id="CHEBI:57604"/>
        <dbReference type="ChEBI" id="CHEBI:58272"/>
        <dbReference type="ChEBI" id="CHEBI:456216"/>
        <dbReference type="EC" id="2.7.2.3"/>
    </reaction>
</comment>
<dbReference type="Gene3D" id="3.40.50.1260">
    <property type="entry name" value="Phosphoglycerate kinase, N-terminal domain"/>
    <property type="match status" value="3"/>
</dbReference>
<feature type="binding site" evidence="7">
    <location>
        <position position="140"/>
    </location>
    <ligand>
        <name>substrate</name>
    </ligand>
</feature>
<keyword evidence="5 7" id="KW-0418">Kinase</keyword>
<proteinExistence type="inferred from homology"/>
<dbReference type="GO" id="GO:0043531">
    <property type="term" value="F:ADP binding"/>
    <property type="evidence" value="ECO:0007669"/>
    <property type="project" value="TreeGrafter"/>
</dbReference>
<dbReference type="HAMAP" id="MF_00145">
    <property type="entry name" value="Phosphoglyc_kinase"/>
    <property type="match status" value="1"/>
</dbReference>
<evidence type="ECO:0000256" key="4">
    <source>
        <dbReference type="ARBA" id="ARBA00022741"/>
    </source>
</evidence>
<dbReference type="InterPro" id="IPR015824">
    <property type="entry name" value="Phosphoglycerate_kinase_N"/>
</dbReference>
<protein>
    <recommendedName>
        <fullName evidence="2 7">Phosphoglycerate kinase</fullName>
        <ecNumber evidence="2 7">2.7.2.3</ecNumber>
    </recommendedName>
</protein>
<feature type="binding site" evidence="7">
    <location>
        <position position="107"/>
    </location>
    <ligand>
        <name>substrate</name>
    </ligand>
</feature>
<dbReference type="UniPathway" id="UPA00109">
    <property type="reaction ID" value="UER00185"/>
</dbReference>
<dbReference type="PIRSF" id="PIRSF000724">
    <property type="entry name" value="Pgk"/>
    <property type="match status" value="1"/>
</dbReference>
<keyword evidence="6 7" id="KW-0067">ATP-binding</keyword>
<dbReference type="InterPro" id="IPR036043">
    <property type="entry name" value="Phosphoglycerate_kinase_sf"/>
</dbReference>
<dbReference type="PANTHER" id="PTHR11406">
    <property type="entry name" value="PHOSPHOGLYCERATE KINASE"/>
    <property type="match status" value="1"/>
</dbReference>
<sequence length="332" mass="35975">MKLLRDLPEIENQKVLLRVDFDIPVKNGQVLDETRIKAALPSIQFLLEKEARLILLAHLDRPKGVDKKFSLRPLVDLLERLLEQKVTFIENLAANKVGQLNLFENLRFWPGEEANDENFSRSLAALGQFYVNDAFAASHRPHASIVGIPKLLPSFAGLKLEQEIKELSRVLENPKRPLVAIIGGAKIETKLPAINNLAKIADKVLVGGRVMFEISQNDLAQNVIVAADHVETRDIGPGAIKAFEGIIAGASIIVWNGPMGVFEENKYESGTKAIAQAVAGSKAYSIVGGGDTIAALNKFGLLAKISYVSTGGGAMLEFLGGKKLPGLEALEG</sequence>
<evidence type="ECO:0000256" key="2">
    <source>
        <dbReference type="ARBA" id="ARBA00013061"/>
    </source>
</evidence>
<dbReference type="GO" id="GO:0005524">
    <property type="term" value="F:ATP binding"/>
    <property type="evidence" value="ECO:0007669"/>
    <property type="project" value="UniProtKB-KW"/>
</dbReference>
<gene>
    <name evidence="7" type="primary">pgk</name>
    <name evidence="10" type="ORF">A2113_00130</name>
</gene>
<feature type="binding site" evidence="7">
    <location>
        <begin position="58"/>
        <end position="61"/>
    </location>
    <ligand>
        <name>substrate</name>
    </ligand>
</feature>
<evidence type="ECO:0000256" key="9">
    <source>
        <dbReference type="RuleBase" id="RU000532"/>
    </source>
</evidence>
<evidence type="ECO:0000256" key="8">
    <source>
        <dbReference type="PIRSR" id="PIRSR000724-2"/>
    </source>
</evidence>
<evidence type="ECO:0000256" key="6">
    <source>
        <dbReference type="ARBA" id="ARBA00022840"/>
    </source>
</evidence>
<comment type="caution">
    <text evidence="7">Lacks conserved residue(s) required for the propagation of feature annotation.</text>
</comment>
<organism evidence="10 11">
    <name type="scientific">Candidatus Woykebacteria bacterium GWA1_44_8</name>
    <dbReference type="NCBI Taxonomy" id="1802591"/>
    <lineage>
        <taxon>Bacteria</taxon>
        <taxon>Candidatus Woykeibacteriota</taxon>
    </lineage>
</organism>
<dbReference type="GO" id="GO:0006094">
    <property type="term" value="P:gluconeogenesis"/>
    <property type="evidence" value="ECO:0007669"/>
    <property type="project" value="TreeGrafter"/>
</dbReference>
<evidence type="ECO:0000256" key="3">
    <source>
        <dbReference type="ARBA" id="ARBA00022679"/>
    </source>
</evidence>
<comment type="pathway">
    <text evidence="7">Carbohydrate degradation; glycolysis; pyruvate from D-glyceraldehyde 3-phosphate: step 2/5.</text>
</comment>
<dbReference type="PANTHER" id="PTHR11406:SF23">
    <property type="entry name" value="PHOSPHOGLYCERATE KINASE 1, CHLOROPLASTIC-RELATED"/>
    <property type="match status" value="1"/>
</dbReference>
<dbReference type="InterPro" id="IPR001576">
    <property type="entry name" value="Phosphoglycerate_kinase"/>
</dbReference>
<dbReference type="STRING" id="1802591.A2113_00130"/>
<dbReference type="EMBL" id="MHCN01000015">
    <property type="protein sequence ID" value="OGY21286.1"/>
    <property type="molecule type" value="Genomic_DNA"/>
</dbReference>
<evidence type="ECO:0000313" key="11">
    <source>
        <dbReference type="Proteomes" id="UP000176299"/>
    </source>
</evidence>
<feature type="binding site" evidence="7 8">
    <location>
        <position position="190"/>
    </location>
    <ligand>
        <name>ATP</name>
        <dbReference type="ChEBI" id="CHEBI:30616"/>
    </ligand>
</feature>
<evidence type="ECO:0000313" key="10">
    <source>
        <dbReference type="EMBL" id="OGY21286.1"/>
    </source>
</evidence>
<keyword evidence="7" id="KW-0324">Glycolysis</keyword>
<dbReference type="EC" id="2.7.2.3" evidence="2 7"/>
<accession>A0A1G1W0T4</accession>
<feature type="binding site" evidence="7 8">
    <location>
        <position position="263"/>
    </location>
    <ligand>
        <name>ATP</name>
        <dbReference type="ChEBI" id="CHEBI:30616"/>
    </ligand>
</feature>
<comment type="similarity">
    <text evidence="7 9">Belongs to the phosphoglycerate kinase family.</text>
</comment>
<comment type="subunit">
    <text evidence="7">Monomer.</text>
</comment>
<dbReference type="Pfam" id="PF00162">
    <property type="entry name" value="PGK"/>
    <property type="match status" value="2"/>
</dbReference>
<dbReference type="AlphaFoldDB" id="A0A1G1W0T4"/>
<feature type="binding site" evidence="7 8">
    <location>
        <begin position="289"/>
        <end position="292"/>
    </location>
    <ligand>
        <name>ATP</name>
        <dbReference type="ChEBI" id="CHEBI:30616"/>
    </ligand>
</feature>